<proteinExistence type="predicted"/>
<keyword evidence="2" id="KW-1185">Reference proteome</keyword>
<dbReference type="EMBL" id="JAFKCS010000010">
    <property type="protein sequence ID" value="MBN7820531.1"/>
    <property type="molecule type" value="Genomic_DNA"/>
</dbReference>
<dbReference type="Proteomes" id="UP000663992">
    <property type="component" value="Unassembled WGS sequence"/>
</dbReference>
<accession>A0ABS3CWL3</accession>
<gene>
    <name evidence="1" type="ORF">J0A65_11685</name>
</gene>
<evidence type="ECO:0000313" key="1">
    <source>
        <dbReference type="EMBL" id="MBN7820531.1"/>
    </source>
</evidence>
<dbReference type="RefSeq" id="WP_206594370.1">
    <property type="nucleotide sequence ID" value="NZ_JAFKCS010000010.1"/>
</dbReference>
<name>A0ABS3CWL3_9ALTE</name>
<reference evidence="1 2" key="1">
    <citation type="submission" date="2021-03" db="EMBL/GenBank/DDBJ databases">
        <title>novel species isolated from a fishpond in China.</title>
        <authorList>
            <person name="Lu H."/>
            <person name="Cai Z."/>
        </authorList>
    </citation>
    <scope>NUCLEOTIDE SEQUENCE [LARGE SCALE GENOMIC DNA]</scope>
    <source>
        <strain evidence="1 2">Y57</strain>
    </source>
</reference>
<organism evidence="1 2">
    <name type="scientific">Bowmanella yangjiangensis</name>
    <dbReference type="NCBI Taxonomy" id="2811230"/>
    <lineage>
        <taxon>Bacteria</taxon>
        <taxon>Pseudomonadati</taxon>
        <taxon>Pseudomonadota</taxon>
        <taxon>Gammaproteobacteria</taxon>
        <taxon>Alteromonadales</taxon>
        <taxon>Alteromonadaceae</taxon>
        <taxon>Bowmanella</taxon>
    </lineage>
</organism>
<sequence>MKLAAVLLIATVTGIYLMNNSRMPRGIRNNNPLNMKEFDIPWRGKVGDDGIFSIFETPWYGIRAAANDIKNDYLKGKNTIAALLDEFAPDVENNTSAYIAHISQKVGIGPHDPITSARQLTAMVDTMILHENGQQPYDKELIADAVLAGLTSGKPLPDYFDLTKVVNYGIA</sequence>
<evidence type="ECO:0000313" key="2">
    <source>
        <dbReference type="Proteomes" id="UP000663992"/>
    </source>
</evidence>
<comment type="caution">
    <text evidence="1">The sequence shown here is derived from an EMBL/GenBank/DDBJ whole genome shotgun (WGS) entry which is preliminary data.</text>
</comment>
<protein>
    <submittedName>
        <fullName evidence="1">Virion protein</fullName>
    </submittedName>
</protein>